<dbReference type="Gene3D" id="3.40.50.1220">
    <property type="entry name" value="TPP-binding domain"/>
    <property type="match status" value="1"/>
</dbReference>
<gene>
    <name evidence="1" type="ordered locus">Shewmr7_0048</name>
</gene>
<dbReference type="Pfam" id="PF06552">
    <property type="entry name" value="TOM20_plant"/>
    <property type="match status" value="3"/>
</dbReference>
<dbReference type="PANTHER" id="PTHR45005">
    <property type="match status" value="1"/>
</dbReference>
<protein>
    <submittedName>
        <fullName evidence="1">Tetratricopeptide domain protein</fullName>
    </submittedName>
</protein>
<proteinExistence type="predicted"/>
<dbReference type="SUPFAM" id="SSF48452">
    <property type="entry name" value="TPR-like"/>
    <property type="match status" value="1"/>
</dbReference>
<dbReference type="KEGG" id="shm:Shewmr7_0048"/>
<dbReference type="InterPro" id="IPR053277">
    <property type="entry name" value="Endomembrane_traffic_mod"/>
</dbReference>
<dbReference type="InterPro" id="IPR011990">
    <property type="entry name" value="TPR-like_helical_dom_sf"/>
</dbReference>
<name>Q0I0Q1_SHESR</name>
<evidence type="ECO:0000313" key="1">
    <source>
        <dbReference type="EMBL" id="ABI41054.1"/>
    </source>
</evidence>
<dbReference type="HOGENOM" id="CLU_322603_0_0_6"/>
<accession>Q0I0Q1</accession>
<dbReference type="PANTHER" id="PTHR45005:SF2">
    <property type="entry name" value="PROTEIN HLB1"/>
    <property type="match status" value="1"/>
</dbReference>
<dbReference type="InterPro" id="IPR019734">
    <property type="entry name" value="TPR_rpt"/>
</dbReference>
<dbReference type="InterPro" id="IPR029035">
    <property type="entry name" value="DHS-like_NAD/FAD-binding_dom"/>
</dbReference>
<dbReference type="Gene3D" id="1.25.40.10">
    <property type="entry name" value="Tetratricopeptide repeat domain"/>
    <property type="match status" value="6"/>
</dbReference>
<organism evidence="1">
    <name type="scientific">Shewanella sp. (strain MR-7)</name>
    <dbReference type="NCBI Taxonomy" id="60481"/>
    <lineage>
        <taxon>Bacteria</taxon>
        <taxon>Pseudomonadati</taxon>
        <taxon>Pseudomonadota</taxon>
        <taxon>Gammaproteobacteria</taxon>
        <taxon>Alteromonadales</taxon>
        <taxon>Shewanellaceae</taxon>
        <taxon>Shewanella</taxon>
    </lineage>
</organism>
<dbReference type="AlphaFoldDB" id="Q0I0Q1"/>
<reference evidence="1" key="1">
    <citation type="submission" date="2006-08" db="EMBL/GenBank/DDBJ databases">
        <title>Complete sequence of Chromosome1 of Shewanella sp. MR-7.</title>
        <authorList>
            <consortium name="US DOE Joint Genome Institute"/>
            <person name="Copeland A."/>
            <person name="Lucas S."/>
            <person name="Lapidus A."/>
            <person name="Barry K."/>
            <person name="Detter J.C."/>
            <person name="Glavina del Rio T."/>
            <person name="Hammon N."/>
            <person name="Israni S."/>
            <person name="Dalin E."/>
            <person name="Tice H."/>
            <person name="Pitluck S."/>
            <person name="Kiss H."/>
            <person name="Brettin T."/>
            <person name="Bruce D."/>
            <person name="Han C."/>
            <person name="Tapia R."/>
            <person name="Gilna P."/>
            <person name="Schmutz J."/>
            <person name="Larimer F."/>
            <person name="Land M."/>
            <person name="Hauser L."/>
            <person name="Kyrpides N."/>
            <person name="Mikhailova N."/>
            <person name="Nealson K."/>
            <person name="Konstantinidis K."/>
            <person name="Klappenbach J."/>
            <person name="Tiedje J."/>
            <person name="Richardson P."/>
        </authorList>
    </citation>
    <scope>NUCLEOTIDE SEQUENCE</scope>
    <source>
        <strain evidence="1">MR-7</strain>
    </source>
</reference>
<sequence>MSNYDVKDLAEYMRRAKRDNKPFVLFTGAGCSKSAGIPLASELVNEINEKHALDLKALSATDRHDYGRCMAALTKDDRRELLQDYIQKARINWAHIVQALLLEKGYIQRVLTFNFDNILSRSCGLLGLYPSIYDFTSANLDLLSLIIDPSIVHLHGQSHGFVQLNTEEETKRHAEKLSQFVANTLNQSPSIFIGYSGNADAFFPLLKDKFTDQKRLFWVGRSEKAPHHVNENLIAPNNVAHYLHHEDADRFFIELAQELECFPPKAFDDPYGHLLDQLEPVLDFPTQPHNELDILASTRSMLKKSQEEREQRARPNFERLLMKGNYNELIVLAKDTELDEEEKAVVAWAEIALGDQLVEQAKKAQQQKLFEQSFEKYQAALAIKPDMYEALNNWGIALSELAQLKQEPALFEQSIEKYQAALAINPDDHEAINNWGIALSDLAQLKQEPALFEQSFEKYQAALAIMPDDHQTLFNWGIALSELAQLKQEPALFEQSAEKYQAVLAIKPDKHEALFNWGNALSELAQLRQEPALFEQSFEKYQAVLAIKPEKHTALFNWGIALSELAQLKQEPALFEQSIEKYQAALAIKPDKHEALLNWGNALSELAQLKQEPALFEQSIEKYQAALAIKPDKHTALNNWGNVLSELARLKQEPALFEQSIEKYQAVLAIKPDEHKALFNWGIALSELAQLKQEPALFEQSFEKYQAALAIKPDEHEALFYWGIALSELARLKQEPALFEQSFEKYQAVLAIKPDEHEAFFNWGIALSELAQLKQEPALFEQSAEKYQAALTIKPDKHQALNNWGIALSELAKLQQKTELFEEAKSKFIQARSLTNQPNYNLACIYSLLHDDFNCREELLACYKTKILPDKNHLNTDSDLDFVRGKEWFKELLDTLP</sequence>
<dbReference type="SMART" id="SM00028">
    <property type="entry name" value="TPR"/>
    <property type="match status" value="12"/>
</dbReference>
<dbReference type="SUPFAM" id="SSF52467">
    <property type="entry name" value="DHS-like NAD/FAD-binding domain"/>
    <property type="match status" value="1"/>
</dbReference>
<dbReference type="EMBL" id="CP000444">
    <property type="protein sequence ID" value="ABI41054.1"/>
    <property type="molecule type" value="Genomic_DNA"/>
</dbReference>